<name>A0ABS9ADV4_9GAMM</name>
<gene>
    <name evidence="1" type="ORF">HOP51_07175</name>
</gene>
<evidence type="ECO:0000313" key="1">
    <source>
        <dbReference type="EMBL" id="MCE8019896.1"/>
    </source>
</evidence>
<dbReference type="InterPro" id="IPR008884">
    <property type="entry name" value="TylF_MeTrfase"/>
</dbReference>
<dbReference type="EMBL" id="JABFTT010000004">
    <property type="protein sequence ID" value="MCE8019896.1"/>
    <property type="molecule type" value="Genomic_DNA"/>
</dbReference>
<reference evidence="1 2" key="1">
    <citation type="journal article" date="2021" name="Front. Microbiol.">
        <title>Aerobic Denitrification and Heterotrophic Sulfur Oxidation in the Genus Halomonas Revealed by Six Novel Species Characterizations and Genome-Based Analysis.</title>
        <authorList>
            <person name="Wang L."/>
            <person name="Shao Z."/>
        </authorList>
    </citation>
    <scope>NUCLEOTIDE SEQUENCE [LARGE SCALE GENOMIC DNA]</scope>
    <source>
        <strain evidence="1 2">MCCC 1A11036</strain>
    </source>
</reference>
<keyword evidence="1" id="KW-0489">Methyltransferase</keyword>
<comment type="caution">
    <text evidence="1">The sequence shown here is derived from an EMBL/GenBank/DDBJ whole genome shotgun (WGS) entry which is preliminary data.</text>
</comment>
<dbReference type="GO" id="GO:0032259">
    <property type="term" value="P:methylation"/>
    <property type="evidence" value="ECO:0007669"/>
    <property type="project" value="UniProtKB-KW"/>
</dbReference>
<dbReference type="GO" id="GO:0008168">
    <property type="term" value="F:methyltransferase activity"/>
    <property type="evidence" value="ECO:0007669"/>
    <property type="project" value="UniProtKB-KW"/>
</dbReference>
<proteinExistence type="predicted"/>
<dbReference type="Pfam" id="PF05711">
    <property type="entry name" value="TylF"/>
    <property type="match status" value="2"/>
</dbReference>
<dbReference type="Gene3D" id="3.40.50.150">
    <property type="entry name" value="Vaccinia Virus protein VP39"/>
    <property type="match status" value="1"/>
</dbReference>
<dbReference type="InterPro" id="IPR029063">
    <property type="entry name" value="SAM-dependent_MTases_sf"/>
</dbReference>
<dbReference type="PANTHER" id="PTHR40036">
    <property type="entry name" value="MACROCIN O-METHYLTRANSFERASE"/>
    <property type="match status" value="1"/>
</dbReference>
<accession>A0ABS9ADV4</accession>
<evidence type="ECO:0000313" key="2">
    <source>
        <dbReference type="Proteomes" id="UP001320122"/>
    </source>
</evidence>
<dbReference type="Proteomes" id="UP001320122">
    <property type="component" value="Unassembled WGS sequence"/>
</dbReference>
<dbReference type="PANTHER" id="PTHR40036:SF1">
    <property type="entry name" value="MACROCIN O-METHYLTRANSFERASE"/>
    <property type="match status" value="1"/>
</dbReference>
<keyword evidence="1" id="KW-0808">Transferase</keyword>
<sequence length="254" mass="28970">MIVNRFIVDDWVRGVLGVANPYSKESNLRFYYDYLIRNHDKVDGDIVEAGVYKGSSLLATALLLKQLGSKKKVYGFDSFAGFPSYHYNDSLEKFDELYEKGVISKKHFSKVKKNISLRERFVGLDVNASNISMSGDFSDTSKLSVEMKADLLNLDNIILIDGSFSKTMVDGVGPDVVMSALIDCDLYEGYKISLPYLWERLSPGGYVYLDEYYSLKFPGARIACDEFFSDKTEKPFKNRSRELEFERWSVIKGM</sequence>
<organism evidence="1 2">
    <name type="scientific">Billgrantia zhangzhouensis</name>
    <dbReference type="NCBI Taxonomy" id="2733481"/>
    <lineage>
        <taxon>Bacteria</taxon>
        <taxon>Pseudomonadati</taxon>
        <taxon>Pseudomonadota</taxon>
        <taxon>Gammaproteobacteria</taxon>
        <taxon>Oceanospirillales</taxon>
        <taxon>Halomonadaceae</taxon>
        <taxon>Billgrantia</taxon>
    </lineage>
</organism>
<dbReference type="SUPFAM" id="SSF53335">
    <property type="entry name" value="S-adenosyl-L-methionine-dependent methyltransferases"/>
    <property type="match status" value="1"/>
</dbReference>
<protein>
    <submittedName>
        <fullName evidence="1">Methyltransferase</fullName>
    </submittedName>
</protein>
<keyword evidence="2" id="KW-1185">Reference proteome</keyword>